<dbReference type="KEGG" id="csty:KN1_12320"/>
<dbReference type="EMBL" id="AP024597">
    <property type="protein sequence ID" value="BCU69935.1"/>
    <property type="molecule type" value="Genomic_DNA"/>
</dbReference>
<reference evidence="1 2" key="1">
    <citation type="submission" date="2021-04" db="EMBL/GenBank/DDBJ databases">
        <title>Complete genome sequence of Stygiolobus sp. KN-1.</title>
        <authorList>
            <person name="Nakamura K."/>
            <person name="Sakai H."/>
            <person name="Kurosawa N."/>
        </authorList>
    </citation>
    <scope>NUCLEOTIDE SEQUENCE [LARGE SCALE GENOMIC DNA]</scope>
    <source>
        <strain evidence="1 2">KN-1</strain>
    </source>
</reference>
<evidence type="ECO:0000313" key="1">
    <source>
        <dbReference type="EMBL" id="BCU69935.1"/>
    </source>
</evidence>
<name>A0A8D5U6F3_9CREN</name>
<proteinExistence type="predicted"/>
<gene>
    <name evidence="1" type="ORF">KN1_12320</name>
</gene>
<evidence type="ECO:0000313" key="2">
    <source>
        <dbReference type="Proteomes" id="UP000825123"/>
    </source>
</evidence>
<organism evidence="1 2">
    <name type="scientific">Stygiolobus caldivivus</name>
    <dbReference type="NCBI Taxonomy" id="2824673"/>
    <lineage>
        <taxon>Archaea</taxon>
        <taxon>Thermoproteota</taxon>
        <taxon>Thermoprotei</taxon>
        <taxon>Sulfolobales</taxon>
        <taxon>Sulfolobaceae</taxon>
        <taxon>Stygiolobus</taxon>
    </lineage>
</organism>
<dbReference type="Proteomes" id="UP000825123">
    <property type="component" value="Chromosome"/>
</dbReference>
<keyword evidence="2" id="KW-1185">Reference proteome</keyword>
<protein>
    <submittedName>
        <fullName evidence="1">Uncharacterized protein</fullName>
    </submittedName>
</protein>
<accession>A0A8D5U6F3</accession>
<sequence>MTSILAVTTTSFNKGVEYKRYCDQNLSTIKIVEVWTYYYIVYVIHIKYYIVYTYNISYIYEPEYIIHK</sequence>
<dbReference type="AlphaFoldDB" id="A0A8D5U6F3"/>